<evidence type="ECO:0000313" key="4">
    <source>
        <dbReference type="Proteomes" id="UP000724657"/>
    </source>
</evidence>
<reference evidence="3" key="2">
    <citation type="submission" date="2021-04" db="EMBL/GenBank/DDBJ databases">
        <authorList>
            <person name="Gilroy R."/>
        </authorList>
    </citation>
    <scope>NUCLEOTIDE SEQUENCE</scope>
    <source>
        <strain evidence="3">A6-441</strain>
    </source>
</reference>
<dbReference type="Proteomes" id="UP000724657">
    <property type="component" value="Unassembled WGS sequence"/>
</dbReference>
<dbReference type="InterPro" id="IPR035901">
    <property type="entry name" value="GIY-YIG_endonuc_sf"/>
</dbReference>
<name>A0A9E2KXC7_9FUSO</name>
<proteinExistence type="inferred from homology"/>
<comment type="caution">
    <text evidence="3">The sequence shown here is derived from an EMBL/GenBank/DDBJ whole genome shotgun (WGS) entry which is preliminary data.</text>
</comment>
<dbReference type="EMBL" id="JAHLFN010000017">
    <property type="protein sequence ID" value="MBU3841778.1"/>
    <property type="molecule type" value="Genomic_DNA"/>
</dbReference>
<gene>
    <name evidence="3" type="ORF">IAA47_02115</name>
</gene>
<organism evidence="3 4">
    <name type="scientific">Candidatus Fusobacterium pullicola</name>
    <dbReference type="NCBI Taxonomy" id="2838601"/>
    <lineage>
        <taxon>Bacteria</taxon>
        <taxon>Fusobacteriati</taxon>
        <taxon>Fusobacteriota</taxon>
        <taxon>Fusobacteriia</taxon>
        <taxon>Fusobacteriales</taxon>
        <taxon>Fusobacteriaceae</taxon>
        <taxon>Fusobacterium</taxon>
    </lineage>
</organism>
<feature type="domain" description="GIY-YIG" evidence="2">
    <location>
        <begin position="5"/>
        <end position="80"/>
    </location>
</feature>
<dbReference type="PANTHER" id="PTHR34477:SF1">
    <property type="entry name" value="UPF0213 PROTEIN YHBQ"/>
    <property type="match status" value="1"/>
</dbReference>
<dbReference type="InterPro" id="IPR050190">
    <property type="entry name" value="UPF0213_domain"/>
</dbReference>
<reference evidence="3" key="1">
    <citation type="journal article" date="2021" name="PeerJ">
        <title>Extensive microbial diversity within the chicken gut microbiome revealed by metagenomics and culture.</title>
        <authorList>
            <person name="Gilroy R."/>
            <person name="Ravi A."/>
            <person name="Getino M."/>
            <person name="Pursley I."/>
            <person name="Horton D.L."/>
            <person name="Alikhan N.F."/>
            <person name="Baker D."/>
            <person name="Gharbi K."/>
            <person name="Hall N."/>
            <person name="Watson M."/>
            <person name="Adriaenssens E.M."/>
            <person name="Foster-Nyarko E."/>
            <person name="Jarju S."/>
            <person name="Secka A."/>
            <person name="Antonio M."/>
            <person name="Oren A."/>
            <person name="Chaudhuri R.R."/>
            <person name="La Ragione R."/>
            <person name="Hildebrand F."/>
            <person name="Pallen M.J."/>
        </authorList>
    </citation>
    <scope>NUCLEOTIDE SEQUENCE</scope>
    <source>
        <strain evidence="3">A6-441</strain>
    </source>
</reference>
<protein>
    <submittedName>
        <fullName evidence="3">GIY-YIG nuclease family protein</fullName>
    </submittedName>
</protein>
<evidence type="ECO:0000259" key="2">
    <source>
        <dbReference type="PROSITE" id="PS50164"/>
    </source>
</evidence>
<dbReference type="SUPFAM" id="SSF82771">
    <property type="entry name" value="GIY-YIG endonuclease"/>
    <property type="match status" value="1"/>
</dbReference>
<dbReference type="PANTHER" id="PTHR34477">
    <property type="entry name" value="UPF0213 PROTEIN YHBQ"/>
    <property type="match status" value="1"/>
</dbReference>
<dbReference type="AlphaFoldDB" id="A0A9E2KXC7"/>
<accession>A0A9E2KXC7</accession>
<dbReference type="Gene3D" id="3.40.1440.10">
    <property type="entry name" value="GIY-YIG endonuclease"/>
    <property type="match status" value="1"/>
</dbReference>
<dbReference type="InterPro" id="IPR000305">
    <property type="entry name" value="GIY-YIG_endonuc"/>
</dbReference>
<dbReference type="PROSITE" id="PS50164">
    <property type="entry name" value="GIY_YIG"/>
    <property type="match status" value="1"/>
</dbReference>
<dbReference type="Pfam" id="PF01541">
    <property type="entry name" value="GIY-YIG"/>
    <property type="match status" value="1"/>
</dbReference>
<comment type="similarity">
    <text evidence="1">Belongs to the UPF0213 family.</text>
</comment>
<evidence type="ECO:0000313" key="3">
    <source>
        <dbReference type="EMBL" id="MBU3841778.1"/>
    </source>
</evidence>
<dbReference type="CDD" id="cd10456">
    <property type="entry name" value="GIY-YIG_UPF0213"/>
    <property type="match status" value="1"/>
</dbReference>
<sequence>MENKRDYYVYMIRCKDESLYTGITTDVERRYREHEVGRGAKYTKAKGVKNLEIYFQCQSRGEASKIEIYIKSLIKQKKEFFLINQELLAVELKEKIGVEIKIK</sequence>
<evidence type="ECO:0000256" key="1">
    <source>
        <dbReference type="ARBA" id="ARBA00007435"/>
    </source>
</evidence>